<sequence length="196" mass="22212">MAAATARAQAEAARTRVLFVKKENVIKLDKIKLEMSHKLDKARMEADLEVLQHEKEQAAALAQAEVLEAAVASIEDSISNASFSVSSHSKVERTKDYVEMQSGVELNKPKETDIQNSNYSNKLYPETSDPNCSARSFIKMNREQDAFTELSRLISHSEMKLNRKHIILMHHVSLRGHLSQHGHIQFRFTKQNPQVC</sequence>
<dbReference type="AlphaFoldDB" id="A0AA88J0B2"/>
<organism evidence="1 2">
    <name type="scientific">Tachysurus vachellii</name>
    <name type="common">Darkbarbel catfish</name>
    <name type="synonym">Pelteobagrus vachellii</name>
    <dbReference type="NCBI Taxonomy" id="175792"/>
    <lineage>
        <taxon>Eukaryota</taxon>
        <taxon>Metazoa</taxon>
        <taxon>Chordata</taxon>
        <taxon>Craniata</taxon>
        <taxon>Vertebrata</taxon>
        <taxon>Euteleostomi</taxon>
        <taxon>Actinopterygii</taxon>
        <taxon>Neopterygii</taxon>
        <taxon>Teleostei</taxon>
        <taxon>Ostariophysi</taxon>
        <taxon>Siluriformes</taxon>
        <taxon>Bagridae</taxon>
        <taxon>Tachysurus</taxon>
    </lineage>
</organism>
<keyword evidence="2" id="KW-1185">Reference proteome</keyword>
<protein>
    <submittedName>
        <fullName evidence="1">Uncharacterized protein</fullName>
    </submittedName>
</protein>
<evidence type="ECO:0000313" key="1">
    <source>
        <dbReference type="EMBL" id="KAK2815042.1"/>
    </source>
</evidence>
<comment type="caution">
    <text evidence="1">The sequence shown here is derived from an EMBL/GenBank/DDBJ whole genome shotgun (WGS) entry which is preliminary data.</text>
</comment>
<reference evidence="1" key="1">
    <citation type="submission" date="2023-08" db="EMBL/GenBank/DDBJ databases">
        <title>Pelteobagrus vachellii genome.</title>
        <authorList>
            <person name="Liu H."/>
        </authorList>
    </citation>
    <scope>NUCLEOTIDE SEQUENCE</scope>
    <source>
        <strain evidence="1">PRFRI_2022a</strain>
        <tissue evidence="1">Muscle</tissue>
    </source>
</reference>
<dbReference type="Proteomes" id="UP001187315">
    <property type="component" value="Unassembled WGS sequence"/>
</dbReference>
<evidence type="ECO:0000313" key="2">
    <source>
        <dbReference type="Proteomes" id="UP001187315"/>
    </source>
</evidence>
<accession>A0AA88J0B2</accession>
<name>A0AA88J0B2_TACVA</name>
<proteinExistence type="predicted"/>
<gene>
    <name evidence="1" type="ORF">Q7C36_023308</name>
</gene>
<dbReference type="EMBL" id="JAVHJS010000026">
    <property type="protein sequence ID" value="KAK2815042.1"/>
    <property type="molecule type" value="Genomic_DNA"/>
</dbReference>